<evidence type="ECO:0000313" key="2">
    <source>
        <dbReference type="Proteomes" id="UP000008630"/>
    </source>
</evidence>
<dbReference type="EMBL" id="CP002352">
    <property type="protein sequence ID" value="ADV43336.1"/>
    <property type="molecule type" value="Genomic_DNA"/>
</dbReference>
<dbReference type="AlphaFoldDB" id="E6SU35"/>
<reference key="1">
    <citation type="submission" date="2010-11" db="EMBL/GenBank/DDBJ databases">
        <title>The complete genome of Bacteroides helcogenes P 36-108.</title>
        <authorList>
            <consortium name="US DOE Joint Genome Institute (JGI-PGF)"/>
            <person name="Lucas S."/>
            <person name="Copeland A."/>
            <person name="Lapidus A."/>
            <person name="Bruce D."/>
            <person name="Goodwin L."/>
            <person name="Pitluck S."/>
            <person name="Kyrpides N."/>
            <person name="Mavromatis K."/>
            <person name="Ivanova N."/>
            <person name="Zeytun A."/>
            <person name="Brettin T."/>
            <person name="Detter J.C."/>
            <person name="Tapia R."/>
            <person name="Han C."/>
            <person name="Land M."/>
            <person name="Hauser L."/>
            <person name="Markowitz V."/>
            <person name="Cheng J.-F."/>
            <person name="Hugenholtz P."/>
            <person name="Woyke T."/>
            <person name="Wu D."/>
            <person name="Gronow S."/>
            <person name="Wellnitz S."/>
            <person name="Brambilla E."/>
            <person name="Klenk H.-P."/>
            <person name="Eisen J.A."/>
        </authorList>
    </citation>
    <scope>NUCLEOTIDE SEQUENCE</scope>
    <source>
        <strain>P 36-108</strain>
    </source>
</reference>
<keyword evidence="2" id="KW-1185">Reference proteome</keyword>
<gene>
    <name evidence="1" type="ordered locus">Bache_1330</name>
</gene>
<name>E6SU35_BACT6</name>
<accession>E6SU35</accession>
<dbReference type="STRING" id="693979.Bache_1330"/>
<evidence type="ECO:0000313" key="1">
    <source>
        <dbReference type="EMBL" id="ADV43336.1"/>
    </source>
</evidence>
<dbReference type="Proteomes" id="UP000008630">
    <property type="component" value="Chromosome"/>
</dbReference>
<reference evidence="1 2" key="2">
    <citation type="journal article" date="2011" name="Stand. Genomic Sci.">
        <title>Complete genome sequence of Bacteroides helcogenes type strain (P 36-108).</title>
        <authorList>
            <person name="Pati A."/>
            <person name="Gronow S."/>
            <person name="Zeytun A."/>
            <person name="Lapidus A."/>
            <person name="Nolan M."/>
            <person name="Hammon N."/>
            <person name="Deshpande S."/>
            <person name="Cheng J.F."/>
            <person name="Tapia R."/>
            <person name="Han C."/>
            <person name="Goodwin L."/>
            <person name="Pitluck S."/>
            <person name="Liolios K."/>
            <person name="Pagani I."/>
            <person name="Ivanova N."/>
            <person name="Mavromatis K."/>
            <person name="Chen A."/>
            <person name="Palaniappan K."/>
            <person name="Land M."/>
            <person name="Hauser L."/>
            <person name="Chang Y.J."/>
            <person name="Jeffries C.D."/>
            <person name="Detter J.C."/>
            <person name="Brambilla E."/>
            <person name="Rohde M."/>
            <person name="Goker M."/>
            <person name="Woyke T."/>
            <person name="Bristow J."/>
            <person name="Eisen J.A."/>
            <person name="Markowitz V."/>
            <person name="Hugenholtz P."/>
            <person name="Kyrpides N.C."/>
            <person name="Klenk H.P."/>
            <person name="Lucas S."/>
        </authorList>
    </citation>
    <scope>NUCLEOTIDE SEQUENCE [LARGE SCALE GENOMIC DNA]</scope>
    <source>
        <strain evidence="2">ATCC 35417 / DSM 20613 / JCM 6297 / CCUG 15421 / P 36-108</strain>
    </source>
</reference>
<dbReference type="HOGENOM" id="CLU_3004710_0_0_10"/>
<organism evidence="1 2">
    <name type="scientific">Bacteroides helcogenes (strain ATCC 35417 / DSM 20613 / JCM 6297 / CCUG 15421 / P 36-108)</name>
    <dbReference type="NCBI Taxonomy" id="693979"/>
    <lineage>
        <taxon>Bacteria</taxon>
        <taxon>Pseudomonadati</taxon>
        <taxon>Bacteroidota</taxon>
        <taxon>Bacteroidia</taxon>
        <taxon>Bacteroidales</taxon>
        <taxon>Bacteroidaceae</taxon>
        <taxon>Bacteroides</taxon>
    </lineage>
</organism>
<proteinExistence type="predicted"/>
<protein>
    <submittedName>
        <fullName evidence="1">Uncharacterized protein</fullName>
    </submittedName>
</protein>
<dbReference type="KEGG" id="bhl:Bache_1330"/>
<sequence>MKMIVCVHKNDCFRTRKPKNIEKYTPVWKETATFSVQNKVGLPSRNGQFHEEELYL</sequence>